<comment type="caution">
    <text evidence="1">The sequence shown here is derived from an EMBL/GenBank/DDBJ whole genome shotgun (WGS) entry which is preliminary data.</text>
</comment>
<name>A0ACA9Q570_9GLOM</name>
<organism evidence="1 2">
    <name type="scientific">Racocetra persica</name>
    <dbReference type="NCBI Taxonomy" id="160502"/>
    <lineage>
        <taxon>Eukaryota</taxon>
        <taxon>Fungi</taxon>
        <taxon>Fungi incertae sedis</taxon>
        <taxon>Mucoromycota</taxon>
        <taxon>Glomeromycotina</taxon>
        <taxon>Glomeromycetes</taxon>
        <taxon>Diversisporales</taxon>
        <taxon>Gigasporaceae</taxon>
        <taxon>Racocetra</taxon>
    </lineage>
</organism>
<gene>
    <name evidence="1" type="ORF">RPERSI_LOCUS12740</name>
</gene>
<evidence type="ECO:0000313" key="1">
    <source>
        <dbReference type="EMBL" id="CAG8736792.1"/>
    </source>
</evidence>
<dbReference type="EMBL" id="CAJVQC010027556">
    <property type="protein sequence ID" value="CAG8736792.1"/>
    <property type="molecule type" value="Genomic_DNA"/>
</dbReference>
<sequence>SLDPIYPKLNTTIPIVKTLPFGGYALITRTANSGKTYDFAFDLYDEYDKLTDYNFPLKPIVGNAYGAFDILNNNKMIVAQNETTTSWSLLSIEIPPLSHYNDTGYNNLHVNTTYPRIGVSNLEVNSLRISITYQDSITLNDGNLYIYQNIGGTKMLRQLINASTCTQCNVSGNVITIDVLSCTFSDPIGSYYIEVDNNFIKSLEYNESILGIYPNIWTFKTDDLSYRPCAGDIYGTLRLTINGTNYFLDDDEKHKFFDTLINELTERIPTKKGRLSTTAHYQFDTSDSSKVIIPLFISETRNDNDKMTATYIWENLDLLIKNKEYTNILTGSTTVNLDETYGYRRTTFSGALGVSKRAKARAKKQVEETGNKTEYEESETFIILQLGIALFRFGTFTAFVVIDSKAIPHFFIPSVAFLVIPTVINLFIAFGILFSDQSQNDDKVNEKGDVKGNEKSYQNDSKEDDKNNEYEYVTWFAKHRRVAVTIALLSGINIDVMLMLKSCLAGFNMFNAPFNDRSLKIIFWGACADIFLSDIPQFVIQ</sequence>
<accession>A0ACA9Q570</accession>
<dbReference type="Proteomes" id="UP000789920">
    <property type="component" value="Unassembled WGS sequence"/>
</dbReference>
<proteinExistence type="predicted"/>
<feature type="non-terminal residue" evidence="1">
    <location>
        <position position="541"/>
    </location>
</feature>
<feature type="non-terminal residue" evidence="1">
    <location>
        <position position="1"/>
    </location>
</feature>
<protein>
    <submittedName>
        <fullName evidence="1">7641_t:CDS:1</fullName>
    </submittedName>
</protein>
<keyword evidence="2" id="KW-1185">Reference proteome</keyword>
<evidence type="ECO:0000313" key="2">
    <source>
        <dbReference type="Proteomes" id="UP000789920"/>
    </source>
</evidence>
<reference evidence="1" key="1">
    <citation type="submission" date="2021-06" db="EMBL/GenBank/DDBJ databases">
        <authorList>
            <person name="Kallberg Y."/>
            <person name="Tangrot J."/>
            <person name="Rosling A."/>
        </authorList>
    </citation>
    <scope>NUCLEOTIDE SEQUENCE</scope>
    <source>
        <strain evidence="1">MA461A</strain>
    </source>
</reference>